<evidence type="ECO:0000256" key="3">
    <source>
        <dbReference type="ARBA" id="ARBA00022692"/>
    </source>
</evidence>
<reference evidence="7 8" key="1">
    <citation type="submission" date="2019-12" db="EMBL/GenBank/DDBJ databases">
        <title>Genomic-based taxomic classification of the family Erythrobacteraceae.</title>
        <authorList>
            <person name="Xu L."/>
        </authorList>
    </citation>
    <scope>NUCLEOTIDE SEQUENCE [LARGE SCALE GENOMIC DNA]</scope>
    <source>
        <strain evidence="7 8">RC4-10-4</strain>
    </source>
</reference>
<dbReference type="PANTHER" id="PTHR30250:SF31">
    <property type="entry name" value="INNER MEMBRANE PROTEIN YGHQ"/>
    <property type="match status" value="1"/>
</dbReference>
<keyword evidence="8" id="KW-1185">Reference proteome</keyword>
<feature type="transmembrane region" description="Helical" evidence="6">
    <location>
        <begin position="116"/>
        <end position="136"/>
    </location>
</feature>
<feature type="transmembrane region" description="Helical" evidence="6">
    <location>
        <begin position="360"/>
        <end position="378"/>
    </location>
</feature>
<evidence type="ECO:0000313" key="7">
    <source>
        <dbReference type="EMBL" id="MXO93696.1"/>
    </source>
</evidence>
<gene>
    <name evidence="7" type="ORF">GRI62_08765</name>
</gene>
<dbReference type="InterPro" id="IPR050833">
    <property type="entry name" value="Poly_Biosynth_Transport"/>
</dbReference>
<dbReference type="GO" id="GO:0005886">
    <property type="term" value="C:plasma membrane"/>
    <property type="evidence" value="ECO:0007669"/>
    <property type="project" value="UniProtKB-SubCell"/>
</dbReference>
<evidence type="ECO:0000256" key="5">
    <source>
        <dbReference type="ARBA" id="ARBA00023136"/>
    </source>
</evidence>
<feature type="transmembrane region" description="Helical" evidence="6">
    <location>
        <begin position="12"/>
        <end position="30"/>
    </location>
</feature>
<organism evidence="7 8">
    <name type="scientific">Aurantiacibacter arachoides</name>
    <dbReference type="NCBI Taxonomy" id="1850444"/>
    <lineage>
        <taxon>Bacteria</taxon>
        <taxon>Pseudomonadati</taxon>
        <taxon>Pseudomonadota</taxon>
        <taxon>Alphaproteobacteria</taxon>
        <taxon>Sphingomonadales</taxon>
        <taxon>Erythrobacteraceae</taxon>
        <taxon>Aurantiacibacter</taxon>
    </lineage>
</organism>
<feature type="transmembrane region" description="Helical" evidence="6">
    <location>
        <begin position="78"/>
        <end position="104"/>
    </location>
</feature>
<comment type="caution">
    <text evidence="7">The sequence shown here is derived from an EMBL/GenBank/DDBJ whole genome shotgun (WGS) entry which is preliminary data.</text>
</comment>
<protein>
    <submittedName>
        <fullName evidence="7">Oligosaccharide flippase family protein</fullName>
    </submittedName>
</protein>
<dbReference type="EMBL" id="WTYH01000001">
    <property type="protein sequence ID" value="MXO93696.1"/>
    <property type="molecule type" value="Genomic_DNA"/>
</dbReference>
<feature type="transmembrane region" description="Helical" evidence="6">
    <location>
        <begin position="42"/>
        <end position="66"/>
    </location>
</feature>
<evidence type="ECO:0000256" key="6">
    <source>
        <dbReference type="SAM" id="Phobius"/>
    </source>
</evidence>
<proteinExistence type="predicted"/>
<keyword evidence="2" id="KW-1003">Cell membrane</keyword>
<dbReference type="RefSeq" id="WP_131452942.1">
    <property type="nucleotide sequence ID" value="NZ_BMJK01000001.1"/>
</dbReference>
<feature type="transmembrane region" description="Helical" evidence="6">
    <location>
        <begin position="237"/>
        <end position="256"/>
    </location>
</feature>
<dbReference type="PANTHER" id="PTHR30250">
    <property type="entry name" value="PST FAMILY PREDICTED COLANIC ACID TRANSPORTER"/>
    <property type="match status" value="1"/>
</dbReference>
<accession>A0A845A3I2</accession>
<comment type="subcellular location">
    <subcellularLocation>
        <location evidence="1">Cell membrane</location>
        <topology evidence="1">Multi-pass membrane protein</topology>
    </subcellularLocation>
</comment>
<dbReference type="OrthoDB" id="493991at2"/>
<keyword evidence="4 6" id="KW-1133">Transmembrane helix</keyword>
<keyword evidence="5 6" id="KW-0472">Membrane</keyword>
<sequence>MMLRRLLTNTGWMIGARGVNAVLSMVYLAIATRELGPERFGLFVIAFTFAQIVAGFCSFQTWQAIIRFGQDEEGRRTVTGFAIALDLAAVTAGIVIAAFVLLFFGQAVLLPEKMLLPTFFFTVASLLAIRSTPTGLLRLHDRYDRAAYADATTSIVRATGAGIAVFLHPTIQSFLIVWGAAEIATAAMYWWLAARTEPIHLSRISLTRLPREQPDAWGFVWGTSLTASLAIASRQLLVLLVGVFGGPALAGIYRVASQLGEGLLKLSQALLRAVYPELVRNPDTAKILVGKITRIAIGTGVIVVLLGLVLGEWLIMAVAGREFVGATIPMIVLAGAASVELVGASLEALLVARGRAISNFVTRAIPLTVGLASLPWLLEWFGVVGAALVVLGTSIVTVTSLAILTRRLRA</sequence>
<evidence type="ECO:0000313" key="8">
    <source>
        <dbReference type="Proteomes" id="UP000460626"/>
    </source>
</evidence>
<feature type="transmembrane region" description="Helical" evidence="6">
    <location>
        <begin position="384"/>
        <end position="404"/>
    </location>
</feature>
<feature type="transmembrane region" description="Helical" evidence="6">
    <location>
        <begin position="295"/>
        <end position="316"/>
    </location>
</feature>
<dbReference type="AlphaFoldDB" id="A0A845A3I2"/>
<evidence type="ECO:0000256" key="1">
    <source>
        <dbReference type="ARBA" id="ARBA00004651"/>
    </source>
</evidence>
<dbReference type="InterPro" id="IPR002797">
    <property type="entry name" value="Polysacc_synth"/>
</dbReference>
<evidence type="ECO:0000256" key="2">
    <source>
        <dbReference type="ARBA" id="ARBA00022475"/>
    </source>
</evidence>
<keyword evidence="3 6" id="KW-0812">Transmembrane</keyword>
<evidence type="ECO:0000256" key="4">
    <source>
        <dbReference type="ARBA" id="ARBA00022989"/>
    </source>
</evidence>
<feature type="transmembrane region" description="Helical" evidence="6">
    <location>
        <begin position="328"/>
        <end position="351"/>
    </location>
</feature>
<dbReference type="Proteomes" id="UP000460626">
    <property type="component" value="Unassembled WGS sequence"/>
</dbReference>
<dbReference type="Pfam" id="PF01943">
    <property type="entry name" value="Polysacc_synt"/>
    <property type="match status" value="1"/>
</dbReference>
<name>A0A845A3I2_9SPHN</name>